<gene>
    <name evidence="5" type="ORF">JGI25_01392</name>
</gene>
<dbReference type="SUPFAM" id="SSF110296">
    <property type="entry name" value="Oligoxyloglucan reducing end-specific cellobiohydrolase"/>
    <property type="match status" value="2"/>
</dbReference>
<dbReference type="PANTHER" id="PTHR47199:SF2">
    <property type="entry name" value="PHOTOSYSTEM II STABILITY_ASSEMBLY FACTOR HCF136, CHLOROPLASTIC"/>
    <property type="match status" value="1"/>
</dbReference>
<feature type="domain" description="Photosynthesis system II assembly factor Ycf48/Hcf136-like" evidence="3">
    <location>
        <begin position="484"/>
        <end position="563"/>
    </location>
</feature>
<keyword evidence="1" id="KW-0602">Photosynthesis</keyword>
<evidence type="ECO:0000259" key="3">
    <source>
        <dbReference type="Pfam" id="PF14870"/>
    </source>
</evidence>
<dbReference type="Pfam" id="PF18962">
    <property type="entry name" value="Por_Secre_tail"/>
    <property type="match status" value="1"/>
</dbReference>
<evidence type="ECO:0000259" key="4">
    <source>
        <dbReference type="Pfam" id="PF18962"/>
    </source>
</evidence>
<dbReference type="RefSeq" id="WP_072264145.1">
    <property type="nucleotide sequence ID" value="NZ_CZVV01000115.1"/>
</dbReference>
<dbReference type="InterPro" id="IPR015943">
    <property type="entry name" value="WD40/YVTN_repeat-like_dom_sf"/>
</dbReference>
<accession>A0A916LKB8</accession>
<name>A0A916LKB8_KRYT1</name>
<evidence type="ECO:0000256" key="2">
    <source>
        <dbReference type="ARBA" id="ARBA00023276"/>
    </source>
</evidence>
<dbReference type="Proteomes" id="UP000243105">
    <property type="component" value="Unassembled WGS sequence"/>
</dbReference>
<dbReference type="GO" id="GO:0009523">
    <property type="term" value="C:photosystem II"/>
    <property type="evidence" value="ECO:0007669"/>
    <property type="project" value="UniProtKB-KW"/>
</dbReference>
<reference evidence="5 6" key="1">
    <citation type="submission" date="2015-11" db="EMBL/GenBank/DDBJ databases">
        <authorList>
            <person name="Varghese N."/>
        </authorList>
    </citation>
    <scope>NUCLEOTIDE SEQUENCE [LARGE SCALE GENOMIC DNA]</scope>
    <source>
        <strain evidence="5 6">JGI-25</strain>
    </source>
</reference>
<dbReference type="PANTHER" id="PTHR47199">
    <property type="entry name" value="PHOTOSYSTEM II STABILITY/ASSEMBLY FACTOR HCF136, CHLOROPLASTIC"/>
    <property type="match status" value="1"/>
</dbReference>
<dbReference type="Gene3D" id="2.60.40.4070">
    <property type="match status" value="1"/>
</dbReference>
<organism evidence="5 6">
    <name type="scientific">Kryptobacter tengchongensis</name>
    <dbReference type="NCBI Taxonomy" id="1643429"/>
    <lineage>
        <taxon>Bacteria</taxon>
        <taxon>Pseudomonadati</taxon>
        <taxon>Candidatus Kryptoniota</taxon>
        <taxon>Candidatus Kryptobacter</taxon>
    </lineage>
</organism>
<evidence type="ECO:0000313" key="5">
    <source>
        <dbReference type="EMBL" id="CUT04305.1"/>
    </source>
</evidence>
<evidence type="ECO:0000313" key="6">
    <source>
        <dbReference type="Proteomes" id="UP000243105"/>
    </source>
</evidence>
<proteinExistence type="predicted"/>
<dbReference type="InterPro" id="IPR028203">
    <property type="entry name" value="PSII_CF48-like_dom"/>
</dbReference>
<dbReference type="EMBL" id="CZVV01000115">
    <property type="protein sequence ID" value="CUT04305.1"/>
    <property type="molecule type" value="Genomic_DNA"/>
</dbReference>
<dbReference type="Gene3D" id="2.130.10.10">
    <property type="entry name" value="YVTN repeat-like/Quinoprotein amine dehydrogenase"/>
    <property type="match status" value="3"/>
</dbReference>
<dbReference type="Pfam" id="PF14870">
    <property type="entry name" value="PSII_BNR"/>
    <property type="match status" value="2"/>
</dbReference>
<evidence type="ECO:0000256" key="1">
    <source>
        <dbReference type="ARBA" id="ARBA00022531"/>
    </source>
</evidence>
<dbReference type="InterPro" id="IPR026444">
    <property type="entry name" value="Secre_tail"/>
</dbReference>
<keyword evidence="2" id="KW-0604">Photosystem II</keyword>
<sequence length="734" mass="79300">MKKLTIILLGLIFISVVVAQPWREVLAPTYPGGTIFYSGFMASKNVGYIVGNNGIILKTTNGGMTWAKLNSGVTRTLYSVFFLNEQLGFAGGSSRTLLKTTNGGITWDSISVSIIPETGAIYGIYFADSLKGWMIASTSSSGWILSTNDGGTSWKIDTVINKQLYAMHFAKPGKGIVVGKDAGTIWYTKDGIVWNNAPAPNLSQFPYTRTDIRSVFMINENLAIAVGWGSFAAGLQPSIILKTTNGGETWTLMVQSEENRTYDNLYSVWFKDSLNGIAVGGGIMGAIVIKTTDGGNTWVPLGVGIGATLYSGFGTGDTLIGAGSDGVIVRTPDFGNSGELITKIPGATIYSIQILNSGVIYAAGYDGIFLKSKNWGNSWGADFVSSRKATPNVNAIHFLNDDTGFAACSYRLLVRTKNGGESWEILLPDTLATTTHLYGVYFINWNKGFAVGQLATNKDVIYKTLDGGLTWAVRSNIASNAWRAVKFSTPNKGIIVGTKLKALYTVDGGETWNLATFKNVPASLASADLRDVAFLNESVAVAVGNKIILKTTDGGATWNYVDSTTTLLYSVSFANDRVGYAVGSGTILKTTDGGTTWTNIYDSNVIKQSIYSVSADTGGYPWIGCSYSYIYTTAPVVSVKDLNYVLPDYKLYQNYPNPFNPITTIKFSIPEKGDVTIKVFDLLGREVATIVSGQTFEAGEHYVNFRADGLPSGVYLYQLRVNGYSQTRKMIYIK</sequence>
<protein>
    <submittedName>
        <fullName evidence="5">Por secretion system C-terminal sorting domain-containing protein</fullName>
    </submittedName>
</protein>
<feature type="domain" description="Photosynthesis system II assembly factor Ycf48/Hcf136-like" evidence="3">
    <location>
        <begin position="18"/>
        <end position="155"/>
    </location>
</feature>
<comment type="caution">
    <text evidence="5">The sequence shown here is derived from an EMBL/GenBank/DDBJ whole genome shotgun (WGS) entry which is preliminary data.</text>
</comment>
<dbReference type="GO" id="GO:0015979">
    <property type="term" value="P:photosynthesis"/>
    <property type="evidence" value="ECO:0007669"/>
    <property type="project" value="UniProtKB-KW"/>
</dbReference>
<dbReference type="NCBIfam" id="TIGR04183">
    <property type="entry name" value="Por_Secre_tail"/>
    <property type="match status" value="1"/>
</dbReference>
<feature type="domain" description="Secretion system C-terminal sorting" evidence="4">
    <location>
        <begin position="655"/>
        <end position="731"/>
    </location>
</feature>
<dbReference type="AlphaFoldDB" id="A0A916LKB8"/>